<dbReference type="GO" id="GO:0004252">
    <property type="term" value="F:serine-type endopeptidase activity"/>
    <property type="evidence" value="ECO:0007669"/>
    <property type="project" value="InterPro"/>
</dbReference>
<evidence type="ECO:0000313" key="10">
    <source>
        <dbReference type="EMBL" id="KEK14389.1"/>
    </source>
</evidence>
<feature type="transmembrane region" description="Helical" evidence="8">
    <location>
        <begin position="150"/>
        <end position="168"/>
    </location>
</feature>
<dbReference type="MEROPS" id="S54.A06"/>
<dbReference type="PANTHER" id="PTHR22936">
    <property type="entry name" value="RHOMBOID-RELATED"/>
    <property type="match status" value="1"/>
</dbReference>
<evidence type="ECO:0000256" key="7">
    <source>
        <dbReference type="ARBA" id="ARBA00023136"/>
    </source>
</evidence>
<feature type="transmembrane region" description="Helical" evidence="8">
    <location>
        <begin position="174"/>
        <end position="194"/>
    </location>
</feature>
<protein>
    <submittedName>
        <fullName evidence="10">Transporter</fullName>
    </submittedName>
</protein>
<evidence type="ECO:0000256" key="4">
    <source>
        <dbReference type="ARBA" id="ARBA00022801"/>
    </source>
</evidence>
<reference evidence="10 11" key="1">
    <citation type="submission" date="2014-06" db="EMBL/GenBank/DDBJ databases">
        <title>Genetic determinant of reutericyclin biosynthesis of Lactobacillus reuteri.</title>
        <authorList>
            <person name="Lin X."/>
            <person name="Duar R."/>
            <person name="Walter J."/>
            <person name="Gaenzle M."/>
        </authorList>
    </citation>
    <scope>NUCLEOTIDE SEQUENCE [LARGE SCALE GENOMIC DNA]</scope>
    <source>
        <strain evidence="10 11">LTH2584</strain>
    </source>
</reference>
<evidence type="ECO:0000256" key="6">
    <source>
        <dbReference type="ARBA" id="ARBA00022989"/>
    </source>
</evidence>
<evidence type="ECO:0000256" key="2">
    <source>
        <dbReference type="ARBA" id="ARBA00022670"/>
    </source>
</evidence>
<dbReference type="EMBL" id="JOSX01000020">
    <property type="protein sequence ID" value="KEK14389.1"/>
    <property type="molecule type" value="Genomic_DNA"/>
</dbReference>
<evidence type="ECO:0000256" key="5">
    <source>
        <dbReference type="ARBA" id="ARBA00022825"/>
    </source>
</evidence>
<evidence type="ECO:0000256" key="3">
    <source>
        <dbReference type="ARBA" id="ARBA00022692"/>
    </source>
</evidence>
<feature type="transmembrane region" description="Helical" evidence="8">
    <location>
        <begin position="61"/>
        <end position="81"/>
    </location>
</feature>
<feature type="transmembrane region" description="Helical" evidence="8">
    <location>
        <begin position="93"/>
        <end position="112"/>
    </location>
</feature>
<dbReference type="InterPro" id="IPR035952">
    <property type="entry name" value="Rhomboid-like_sf"/>
</dbReference>
<accession>A0A073JMS3</accession>
<dbReference type="SUPFAM" id="SSF144091">
    <property type="entry name" value="Rhomboid-like"/>
    <property type="match status" value="1"/>
</dbReference>
<keyword evidence="4" id="KW-0378">Hydrolase</keyword>
<sequence>MRTQGLRLTPVTLTLIVFQVLVYCWLVYAGGSTNTVILLKMGARSTSLIREGEWWRLVSPVFLHVGLSHLVVNSVTLLYIGRYIEEFFGHWRMVIIYFISAIFGNLASAVFMPLTISAGASTAIFGLFGAFLMLGVCFHRNIVVRVLSRTFLLFVIINIVMDFFLPGVDLVGHIGGLFGGFFIAFIVGAPMLGTVDRLKRFLSGAVLTVSLVILTLELK</sequence>
<dbReference type="AlphaFoldDB" id="A0A073JMS3"/>
<dbReference type="Gene3D" id="1.20.1540.10">
    <property type="entry name" value="Rhomboid-like"/>
    <property type="match status" value="1"/>
</dbReference>
<feature type="domain" description="Peptidase S54 rhomboid" evidence="9">
    <location>
        <begin position="52"/>
        <end position="188"/>
    </location>
</feature>
<comment type="caution">
    <text evidence="10">The sequence shown here is derived from an EMBL/GenBank/DDBJ whole genome shotgun (WGS) entry which is preliminary data.</text>
</comment>
<dbReference type="PATRIC" id="fig|1598.90.peg.1469"/>
<feature type="transmembrane region" description="Helical" evidence="8">
    <location>
        <begin position="118"/>
        <end position="138"/>
    </location>
</feature>
<feature type="transmembrane region" description="Helical" evidence="8">
    <location>
        <begin position="12"/>
        <end position="31"/>
    </location>
</feature>
<evidence type="ECO:0000259" key="9">
    <source>
        <dbReference type="Pfam" id="PF01694"/>
    </source>
</evidence>
<keyword evidence="5" id="KW-0720">Serine protease</keyword>
<dbReference type="InterPro" id="IPR002610">
    <property type="entry name" value="Peptidase_S54_rhomboid-like"/>
</dbReference>
<evidence type="ECO:0000256" key="1">
    <source>
        <dbReference type="ARBA" id="ARBA00004141"/>
    </source>
</evidence>
<feature type="transmembrane region" description="Helical" evidence="8">
    <location>
        <begin position="201"/>
        <end position="218"/>
    </location>
</feature>
<evidence type="ECO:0000313" key="11">
    <source>
        <dbReference type="Proteomes" id="UP000027731"/>
    </source>
</evidence>
<organism evidence="10 11">
    <name type="scientific">Limosilactobacillus reuteri</name>
    <name type="common">Lactobacillus reuteri</name>
    <dbReference type="NCBI Taxonomy" id="1598"/>
    <lineage>
        <taxon>Bacteria</taxon>
        <taxon>Bacillati</taxon>
        <taxon>Bacillota</taxon>
        <taxon>Bacilli</taxon>
        <taxon>Lactobacillales</taxon>
        <taxon>Lactobacillaceae</taxon>
        <taxon>Limosilactobacillus</taxon>
    </lineage>
</organism>
<comment type="subcellular location">
    <subcellularLocation>
        <location evidence="1">Membrane</location>
        <topology evidence="1">Multi-pass membrane protein</topology>
    </subcellularLocation>
</comment>
<gene>
    <name evidence="10" type="ORF">LR3_00700</name>
</gene>
<dbReference type="Proteomes" id="UP000027731">
    <property type="component" value="Unassembled WGS sequence"/>
</dbReference>
<dbReference type="Pfam" id="PF01694">
    <property type="entry name" value="Rhomboid"/>
    <property type="match status" value="1"/>
</dbReference>
<dbReference type="PANTHER" id="PTHR22936:SF69">
    <property type="entry name" value="RHOMBOID-LIKE PROTEIN"/>
    <property type="match status" value="1"/>
</dbReference>
<dbReference type="GO" id="GO:0006508">
    <property type="term" value="P:proteolysis"/>
    <property type="evidence" value="ECO:0007669"/>
    <property type="project" value="UniProtKB-KW"/>
</dbReference>
<proteinExistence type="predicted"/>
<name>A0A073JMS3_LIMRT</name>
<keyword evidence="6 8" id="KW-1133">Transmembrane helix</keyword>
<keyword evidence="2" id="KW-0645">Protease</keyword>
<dbReference type="InterPro" id="IPR022764">
    <property type="entry name" value="Peptidase_S54_rhomboid_dom"/>
</dbReference>
<keyword evidence="3 8" id="KW-0812">Transmembrane</keyword>
<dbReference type="GO" id="GO:0016020">
    <property type="term" value="C:membrane"/>
    <property type="evidence" value="ECO:0007669"/>
    <property type="project" value="UniProtKB-SubCell"/>
</dbReference>
<keyword evidence="7 8" id="KW-0472">Membrane</keyword>
<evidence type="ECO:0000256" key="8">
    <source>
        <dbReference type="SAM" id="Phobius"/>
    </source>
</evidence>